<keyword evidence="2" id="KW-0732">Signal</keyword>
<gene>
    <name evidence="4" type="ORF">RFI_27307</name>
</gene>
<evidence type="ECO:0000259" key="3">
    <source>
        <dbReference type="Pfam" id="PF07732"/>
    </source>
</evidence>
<dbReference type="Pfam" id="PF07732">
    <property type="entry name" value="Cu-oxidase_3"/>
    <property type="match status" value="1"/>
</dbReference>
<protein>
    <recommendedName>
        <fullName evidence="3">Plastocyanin-like domain-containing protein</fullName>
    </recommendedName>
</protein>
<name>X6MAK4_RETFI</name>
<accession>X6MAK4</accession>
<dbReference type="Gene3D" id="2.60.40.420">
    <property type="entry name" value="Cupredoxins - blue copper proteins"/>
    <property type="match status" value="1"/>
</dbReference>
<comment type="caution">
    <text evidence="4">The sequence shown here is derived from an EMBL/GenBank/DDBJ whole genome shotgun (WGS) entry which is preliminary data.</text>
</comment>
<evidence type="ECO:0000313" key="5">
    <source>
        <dbReference type="Proteomes" id="UP000023152"/>
    </source>
</evidence>
<evidence type="ECO:0000256" key="2">
    <source>
        <dbReference type="SAM" id="SignalP"/>
    </source>
</evidence>
<dbReference type="GO" id="GO:0005507">
    <property type="term" value="F:copper ion binding"/>
    <property type="evidence" value="ECO:0007669"/>
    <property type="project" value="InterPro"/>
</dbReference>
<evidence type="ECO:0000256" key="1">
    <source>
        <dbReference type="ARBA" id="ARBA00010609"/>
    </source>
</evidence>
<organism evidence="4 5">
    <name type="scientific">Reticulomyxa filosa</name>
    <dbReference type="NCBI Taxonomy" id="46433"/>
    <lineage>
        <taxon>Eukaryota</taxon>
        <taxon>Sar</taxon>
        <taxon>Rhizaria</taxon>
        <taxon>Retaria</taxon>
        <taxon>Foraminifera</taxon>
        <taxon>Monothalamids</taxon>
        <taxon>Reticulomyxidae</taxon>
        <taxon>Reticulomyxa</taxon>
    </lineage>
</organism>
<dbReference type="InterPro" id="IPR008972">
    <property type="entry name" value="Cupredoxin"/>
</dbReference>
<keyword evidence="5" id="KW-1185">Reference proteome</keyword>
<dbReference type="Proteomes" id="UP000023152">
    <property type="component" value="Unassembled WGS sequence"/>
</dbReference>
<dbReference type="InterPro" id="IPR011707">
    <property type="entry name" value="Cu-oxidase-like_N"/>
</dbReference>
<feature type="domain" description="Plastocyanin-like" evidence="3">
    <location>
        <begin position="55"/>
        <end position="126"/>
    </location>
</feature>
<comment type="similarity">
    <text evidence="1">Belongs to the multicopper oxidase family.</text>
</comment>
<dbReference type="AlphaFoldDB" id="X6MAK4"/>
<feature type="chain" id="PRO_5004975228" description="Plastocyanin-like domain-containing protein" evidence="2">
    <location>
        <begin position="18"/>
        <end position="136"/>
    </location>
</feature>
<evidence type="ECO:0000313" key="4">
    <source>
        <dbReference type="EMBL" id="ETO10070.1"/>
    </source>
</evidence>
<feature type="signal peptide" evidence="2">
    <location>
        <begin position="1"/>
        <end position="17"/>
    </location>
</feature>
<dbReference type="SUPFAM" id="SSF49503">
    <property type="entry name" value="Cupredoxins"/>
    <property type="match status" value="1"/>
</dbReference>
<dbReference type="EMBL" id="ASPP01023685">
    <property type="protein sequence ID" value="ETO10070.1"/>
    <property type="molecule type" value="Genomic_DNA"/>
</dbReference>
<proteinExistence type="inferred from homology"/>
<dbReference type="OrthoDB" id="423010at2759"/>
<reference evidence="4 5" key="1">
    <citation type="journal article" date="2013" name="Curr. Biol.">
        <title>The Genome of the Foraminiferan Reticulomyxa filosa.</title>
        <authorList>
            <person name="Glockner G."/>
            <person name="Hulsmann N."/>
            <person name="Schleicher M."/>
            <person name="Noegel A.A."/>
            <person name="Eichinger L."/>
            <person name="Gallinger C."/>
            <person name="Pawlowski J."/>
            <person name="Sierra R."/>
            <person name="Euteneuer U."/>
            <person name="Pillet L."/>
            <person name="Moustafa A."/>
            <person name="Platzer M."/>
            <person name="Groth M."/>
            <person name="Szafranski K."/>
            <person name="Schliwa M."/>
        </authorList>
    </citation>
    <scope>NUCLEOTIDE SEQUENCE [LARGE SCALE GENOMIC DNA]</scope>
</reference>
<sequence>MLLLLIICAFHILESGAQQCLDNPRELVWIQEAPGVFNATLTLDVFKKNINTATSFTTRAINGDIPGPTIRMTRGNTYKILYKNNLGPESRFNPTTHGSHMDPNTTNLHVHGINYFIKTIIKKKKNKKKNSKKLHV</sequence>